<evidence type="ECO:0000313" key="2">
    <source>
        <dbReference type="EMBL" id="CAE7893132.1"/>
    </source>
</evidence>
<dbReference type="Gene3D" id="3.40.50.620">
    <property type="entry name" value="HUPs"/>
    <property type="match status" value="1"/>
</dbReference>
<proteinExistence type="predicted"/>
<dbReference type="InterPro" id="IPR003848">
    <property type="entry name" value="DUF218"/>
</dbReference>
<sequence>MQDLLLAAGLSPDVLDVDVQAMNTIENAIYAVPLLRDRSIKTAILVTSDFHSARAAFLFQSVFRAHGLNVSLLTDPAPSGLESGPP</sequence>
<evidence type="ECO:0000313" key="3">
    <source>
        <dbReference type="Proteomes" id="UP000601435"/>
    </source>
</evidence>
<dbReference type="PANTHER" id="PTHR30336">
    <property type="entry name" value="INNER MEMBRANE PROTEIN, PROBABLE PERMEASE"/>
    <property type="match status" value="1"/>
</dbReference>
<dbReference type="InterPro" id="IPR051599">
    <property type="entry name" value="Cell_Envelope_Assoc"/>
</dbReference>
<dbReference type="GO" id="GO:0005886">
    <property type="term" value="C:plasma membrane"/>
    <property type="evidence" value="ECO:0007669"/>
    <property type="project" value="TreeGrafter"/>
</dbReference>
<dbReference type="Proteomes" id="UP000601435">
    <property type="component" value="Unassembled WGS sequence"/>
</dbReference>
<keyword evidence="3" id="KW-1185">Reference proteome</keyword>
<name>A0A813B697_9DINO</name>
<dbReference type="PANTHER" id="PTHR30336:SF20">
    <property type="entry name" value="DUF218 DOMAIN-CONTAINING PROTEIN"/>
    <property type="match status" value="1"/>
</dbReference>
<dbReference type="Pfam" id="PF02698">
    <property type="entry name" value="DUF218"/>
    <property type="match status" value="1"/>
</dbReference>
<protein>
    <recommendedName>
        <fullName evidence="1">DUF218 domain-containing protein</fullName>
    </recommendedName>
</protein>
<feature type="domain" description="DUF218" evidence="1">
    <location>
        <begin position="1"/>
        <end position="67"/>
    </location>
</feature>
<gene>
    <name evidence="2" type="ORF">SNEC2469_LOCUS29785</name>
</gene>
<evidence type="ECO:0000259" key="1">
    <source>
        <dbReference type="Pfam" id="PF02698"/>
    </source>
</evidence>
<dbReference type="OrthoDB" id="446640at2759"/>
<comment type="caution">
    <text evidence="2">The sequence shown here is derived from an EMBL/GenBank/DDBJ whole genome shotgun (WGS) entry which is preliminary data.</text>
</comment>
<organism evidence="2 3">
    <name type="scientific">Symbiodinium necroappetens</name>
    <dbReference type="NCBI Taxonomy" id="1628268"/>
    <lineage>
        <taxon>Eukaryota</taxon>
        <taxon>Sar</taxon>
        <taxon>Alveolata</taxon>
        <taxon>Dinophyceae</taxon>
        <taxon>Suessiales</taxon>
        <taxon>Symbiodiniaceae</taxon>
        <taxon>Symbiodinium</taxon>
    </lineage>
</organism>
<dbReference type="InterPro" id="IPR014729">
    <property type="entry name" value="Rossmann-like_a/b/a_fold"/>
</dbReference>
<dbReference type="CDD" id="cd06259">
    <property type="entry name" value="YdcF-like"/>
    <property type="match status" value="1"/>
</dbReference>
<accession>A0A813B697</accession>
<dbReference type="AlphaFoldDB" id="A0A813B697"/>
<dbReference type="EMBL" id="CAJNJA010067868">
    <property type="protein sequence ID" value="CAE7893132.1"/>
    <property type="molecule type" value="Genomic_DNA"/>
</dbReference>
<reference evidence="2" key="1">
    <citation type="submission" date="2021-02" db="EMBL/GenBank/DDBJ databases">
        <authorList>
            <person name="Dougan E. K."/>
            <person name="Rhodes N."/>
            <person name="Thang M."/>
            <person name="Chan C."/>
        </authorList>
    </citation>
    <scope>NUCLEOTIDE SEQUENCE</scope>
</reference>
<feature type="non-terminal residue" evidence="2">
    <location>
        <position position="1"/>
    </location>
</feature>